<dbReference type="InterPro" id="IPR036388">
    <property type="entry name" value="WH-like_DNA-bd_sf"/>
</dbReference>
<dbReference type="PRINTS" id="PR00039">
    <property type="entry name" value="HTHLYSR"/>
</dbReference>
<dbReference type="PROSITE" id="PS50931">
    <property type="entry name" value="HTH_LYSR"/>
    <property type="match status" value="1"/>
</dbReference>
<comment type="similarity">
    <text evidence="1">Belongs to the LysR transcriptional regulatory family.</text>
</comment>
<keyword evidence="2" id="KW-0805">Transcription regulation</keyword>
<dbReference type="Gene3D" id="1.10.10.10">
    <property type="entry name" value="Winged helix-like DNA-binding domain superfamily/Winged helix DNA-binding domain"/>
    <property type="match status" value="1"/>
</dbReference>
<dbReference type="AlphaFoldDB" id="A0A158GPV2"/>
<dbReference type="RefSeq" id="WP_235024215.1">
    <property type="nucleotide sequence ID" value="NZ_FCNY02000005.1"/>
</dbReference>
<evidence type="ECO:0000313" key="5">
    <source>
        <dbReference type="EMBL" id="SAL33877.1"/>
    </source>
</evidence>
<evidence type="ECO:0000256" key="3">
    <source>
        <dbReference type="ARBA" id="ARBA00023163"/>
    </source>
</evidence>
<sequence length="162" mass="18038">MLNPQWLHTFAALVELGSFTRAAERLGLTQAAVSQHVRQLEDALGLLVIRRPRAIELTPAAHALLDYCEAIKAARRRLDARVSDAVEEPGDIGLVTPGSIGSALFPLMLEWQVQHPQWKIRHCLAPDPEVLDAVLTNRYDVGIVTVKPDDRRLTAHKFIQDP</sequence>
<evidence type="ECO:0000256" key="1">
    <source>
        <dbReference type="ARBA" id="ARBA00009437"/>
    </source>
</evidence>
<dbReference type="GO" id="GO:0003700">
    <property type="term" value="F:DNA-binding transcription factor activity"/>
    <property type="evidence" value="ECO:0007669"/>
    <property type="project" value="InterPro"/>
</dbReference>
<dbReference type="InterPro" id="IPR000847">
    <property type="entry name" value="LysR_HTH_N"/>
</dbReference>
<keyword evidence="6" id="KW-1185">Reference proteome</keyword>
<gene>
    <name evidence="5" type="ORF">AWB70_02284</name>
</gene>
<dbReference type="PANTHER" id="PTHR30126">
    <property type="entry name" value="HTH-TYPE TRANSCRIPTIONAL REGULATOR"/>
    <property type="match status" value="1"/>
</dbReference>
<dbReference type="GO" id="GO:0000976">
    <property type="term" value="F:transcription cis-regulatory region binding"/>
    <property type="evidence" value="ECO:0007669"/>
    <property type="project" value="TreeGrafter"/>
</dbReference>
<protein>
    <submittedName>
        <fullName evidence="5">LysR family transcriptional regulator</fullName>
    </submittedName>
</protein>
<proteinExistence type="inferred from homology"/>
<dbReference type="EMBL" id="FCNY02000005">
    <property type="protein sequence ID" value="SAL33877.1"/>
    <property type="molecule type" value="Genomic_DNA"/>
</dbReference>
<reference evidence="6" key="1">
    <citation type="submission" date="2016-01" db="EMBL/GenBank/DDBJ databases">
        <authorList>
            <person name="Peeters C."/>
        </authorList>
    </citation>
    <scope>NUCLEOTIDE SEQUENCE [LARGE SCALE GENOMIC DNA]</scope>
</reference>
<dbReference type="Proteomes" id="UP000054740">
    <property type="component" value="Unassembled WGS sequence"/>
</dbReference>
<feature type="domain" description="HTH lysR-type" evidence="4">
    <location>
        <begin position="2"/>
        <end position="58"/>
    </location>
</feature>
<dbReference type="SUPFAM" id="SSF53850">
    <property type="entry name" value="Periplasmic binding protein-like II"/>
    <property type="match status" value="1"/>
</dbReference>
<organism evidence="5 6">
    <name type="scientific">Caballeronia cordobensis</name>
    <name type="common">Burkholderia cordobensis</name>
    <dbReference type="NCBI Taxonomy" id="1353886"/>
    <lineage>
        <taxon>Bacteria</taxon>
        <taxon>Pseudomonadati</taxon>
        <taxon>Pseudomonadota</taxon>
        <taxon>Betaproteobacteria</taxon>
        <taxon>Burkholderiales</taxon>
        <taxon>Burkholderiaceae</taxon>
        <taxon>Caballeronia</taxon>
    </lineage>
</organism>
<accession>A0A158GPV2</accession>
<evidence type="ECO:0000256" key="2">
    <source>
        <dbReference type="ARBA" id="ARBA00023015"/>
    </source>
</evidence>
<dbReference type="PANTHER" id="PTHR30126:SF99">
    <property type="entry name" value="TRANSCRIPTIONAL REGULATOR LYSR FAMILY"/>
    <property type="match status" value="1"/>
</dbReference>
<keyword evidence="3" id="KW-0804">Transcription</keyword>
<dbReference type="SUPFAM" id="SSF46785">
    <property type="entry name" value="Winged helix' DNA-binding domain"/>
    <property type="match status" value="1"/>
</dbReference>
<evidence type="ECO:0000313" key="6">
    <source>
        <dbReference type="Proteomes" id="UP000054740"/>
    </source>
</evidence>
<evidence type="ECO:0000259" key="4">
    <source>
        <dbReference type="PROSITE" id="PS50931"/>
    </source>
</evidence>
<dbReference type="InterPro" id="IPR036390">
    <property type="entry name" value="WH_DNA-bd_sf"/>
</dbReference>
<dbReference type="Pfam" id="PF00126">
    <property type="entry name" value="HTH_1"/>
    <property type="match status" value="1"/>
</dbReference>
<name>A0A158GPV2_CABCO</name>